<comment type="caution">
    <text evidence="3">The sequence shown here is derived from an EMBL/GenBank/DDBJ whole genome shotgun (WGS) entry which is preliminary data.</text>
</comment>
<feature type="transmembrane region" description="Helical" evidence="2">
    <location>
        <begin position="91"/>
        <end position="113"/>
    </location>
</feature>
<dbReference type="PANTHER" id="PTHR37186:SF1">
    <property type="entry name" value="OS06G0524500 PROTEIN"/>
    <property type="match status" value="1"/>
</dbReference>
<protein>
    <submittedName>
        <fullName evidence="3">Uncharacterized protein</fullName>
    </submittedName>
</protein>
<gene>
    <name evidence="3" type="ORF">RHSIM_Rhsim02G0137800</name>
</gene>
<keyword evidence="2" id="KW-1133">Transmembrane helix</keyword>
<feature type="region of interest" description="Disordered" evidence="1">
    <location>
        <begin position="1"/>
        <end position="74"/>
    </location>
</feature>
<feature type="region of interest" description="Disordered" evidence="1">
    <location>
        <begin position="122"/>
        <end position="170"/>
    </location>
</feature>
<evidence type="ECO:0000313" key="3">
    <source>
        <dbReference type="EMBL" id="KAF7151608.1"/>
    </source>
</evidence>
<dbReference type="OrthoDB" id="1433814at2759"/>
<dbReference type="PANTHER" id="PTHR37186">
    <property type="entry name" value="OS06G0524500 PROTEIN"/>
    <property type="match status" value="1"/>
</dbReference>
<evidence type="ECO:0000256" key="1">
    <source>
        <dbReference type="SAM" id="MobiDB-lite"/>
    </source>
</evidence>
<keyword evidence="2" id="KW-0472">Membrane</keyword>
<evidence type="ECO:0000313" key="4">
    <source>
        <dbReference type="Proteomes" id="UP000626092"/>
    </source>
</evidence>
<reference evidence="3" key="1">
    <citation type="submission" date="2019-11" db="EMBL/GenBank/DDBJ databases">
        <authorList>
            <person name="Liu Y."/>
            <person name="Hou J."/>
            <person name="Li T.-Q."/>
            <person name="Guan C.-H."/>
            <person name="Wu X."/>
            <person name="Wu H.-Z."/>
            <person name="Ling F."/>
            <person name="Zhang R."/>
            <person name="Shi X.-G."/>
            <person name="Ren J.-P."/>
            <person name="Chen E.-F."/>
            <person name="Sun J.-M."/>
        </authorList>
    </citation>
    <scope>NUCLEOTIDE SEQUENCE</scope>
    <source>
        <strain evidence="3">Adult_tree_wgs_1</strain>
        <tissue evidence="3">Leaves</tissue>
    </source>
</reference>
<accession>A0A834HEH1</accession>
<sequence>MADNQNPKNSPPPSSSDSRVPNETNHNGTATTSAAAPQKHHCPNPPEIGYNGSSSNGHKHHHYPNPPDPINPDAATLREQWRYAMRQYSRWYSQAWGSAILAGMAFFALGWIVKGSNPLPSFGNNNNDGEKRAQEQKPQQQEVEGHDVTCPPVAATLTSNPCDTVDTPKS</sequence>
<feature type="compositionally biased region" description="Polar residues" evidence="1">
    <location>
        <begin position="23"/>
        <end position="35"/>
    </location>
</feature>
<keyword evidence="4" id="KW-1185">Reference proteome</keyword>
<dbReference type="AlphaFoldDB" id="A0A834HEH1"/>
<proteinExistence type="predicted"/>
<organism evidence="3 4">
    <name type="scientific">Rhododendron simsii</name>
    <name type="common">Sims's rhododendron</name>
    <dbReference type="NCBI Taxonomy" id="118357"/>
    <lineage>
        <taxon>Eukaryota</taxon>
        <taxon>Viridiplantae</taxon>
        <taxon>Streptophyta</taxon>
        <taxon>Embryophyta</taxon>
        <taxon>Tracheophyta</taxon>
        <taxon>Spermatophyta</taxon>
        <taxon>Magnoliopsida</taxon>
        <taxon>eudicotyledons</taxon>
        <taxon>Gunneridae</taxon>
        <taxon>Pentapetalae</taxon>
        <taxon>asterids</taxon>
        <taxon>Ericales</taxon>
        <taxon>Ericaceae</taxon>
        <taxon>Ericoideae</taxon>
        <taxon>Rhodoreae</taxon>
        <taxon>Rhododendron</taxon>
    </lineage>
</organism>
<keyword evidence="2" id="KW-0812">Transmembrane</keyword>
<evidence type="ECO:0000256" key="2">
    <source>
        <dbReference type="SAM" id="Phobius"/>
    </source>
</evidence>
<name>A0A834HEH1_RHOSS</name>
<dbReference type="EMBL" id="WJXA01000002">
    <property type="protein sequence ID" value="KAF7151608.1"/>
    <property type="molecule type" value="Genomic_DNA"/>
</dbReference>
<dbReference type="Proteomes" id="UP000626092">
    <property type="component" value="Unassembled WGS sequence"/>
</dbReference>